<accession>A0A952FRU4</accession>
<dbReference type="EMBL" id="JAEKLZ010000510">
    <property type="protein sequence ID" value="MBW8729281.1"/>
    <property type="molecule type" value="Genomic_DNA"/>
</dbReference>
<evidence type="ECO:0000313" key="3">
    <source>
        <dbReference type="Proteomes" id="UP000700706"/>
    </source>
</evidence>
<comment type="caution">
    <text evidence="2">The sequence shown here is derived from an EMBL/GenBank/DDBJ whole genome shotgun (WGS) entry which is preliminary data.</text>
</comment>
<feature type="compositionally biased region" description="Basic and acidic residues" evidence="1">
    <location>
        <begin position="100"/>
        <end position="110"/>
    </location>
</feature>
<organism evidence="2 3">
    <name type="scientific">Inquilinus limosus</name>
    <dbReference type="NCBI Taxonomy" id="171674"/>
    <lineage>
        <taxon>Bacteria</taxon>
        <taxon>Pseudomonadati</taxon>
        <taxon>Pseudomonadota</taxon>
        <taxon>Alphaproteobacteria</taxon>
        <taxon>Rhodospirillales</taxon>
        <taxon>Rhodospirillaceae</taxon>
        <taxon>Inquilinus</taxon>
    </lineage>
</organism>
<dbReference type="Proteomes" id="UP000700706">
    <property type="component" value="Unassembled WGS sequence"/>
</dbReference>
<feature type="region of interest" description="Disordered" evidence="1">
    <location>
        <begin position="1"/>
        <end position="35"/>
    </location>
</feature>
<sequence length="135" mass="15126">MTRRHERKASGEEARRRKRRERAAQMVGEATAQPERGIDAECMRAMAWESLVEDEILDAQLDTMSAEELVQAVCRKIGHPPVRLPQSWDEGCEMTPVPPRETEAADRETTDDWSAEPGDSGTGRLEPEPPNPDSS</sequence>
<protein>
    <submittedName>
        <fullName evidence="2">Uncharacterized protein</fullName>
    </submittedName>
</protein>
<proteinExistence type="predicted"/>
<gene>
    <name evidence="2" type="ORF">JF625_29535</name>
</gene>
<reference evidence="2" key="1">
    <citation type="submission" date="2020-06" db="EMBL/GenBank/DDBJ databases">
        <title>Stable isotope informed genome-resolved metagenomics uncovers potential trophic interactions in rhizosphere soil.</title>
        <authorList>
            <person name="Starr E.P."/>
            <person name="Shi S."/>
            <person name="Blazewicz S.J."/>
            <person name="Koch B.J."/>
            <person name="Probst A.J."/>
            <person name="Hungate B.A."/>
            <person name="Pett-Ridge J."/>
            <person name="Firestone M.K."/>
            <person name="Banfield J.F."/>
        </authorList>
    </citation>
    <scope>NUCLEOTIDE SEQUENCE</scope>
    <source>
        <strain evidence="2">YM_69_17</strain>
    </source>
</reference>
<dbReference type="AlphaFoldDB" id="A0A952FRU4"/>
<feature type="region of interest" description="Disordered" evidence="1">
    <location>
        <begin position="80"/>
        <end position="135"/>
    </location>
</feature>
<name>A0A952FRU4_9PROT</name>
<evidence type="ECO:0000313" key="2">
    <source>
        <dbReference type="EMBL" id="MBW8729281.1"/>
    </source>
</evidence>
<evidence type="ECO:0000256" key="1">
    <source>
        <dbReference type="SAM" id="MobiDB-lite"/>
    </source>
</evidence>